<dbReference type="InterPro" id="IPR016181">
    <property type="entry name" value="Acyl_CoA_acyltransferase"/>
</dbReference>
<dbReference type="Gene3D" id="3.40.630.30">
    <property type="match status" value="1"/>
</dbReference>
<dbReference type="GO" id="GO:0008080">
    <property type="term" value="F:N-acetyltransferase activity"/>
    <property type="evidence" value="ECO:0007669"/>
    <property type="project" value="InterPro"/>
</dbReference>
<organism evidence="3 4">
    <name type="scientific">Streptomyces flaveus</name>
    <dbReference type="NCBI Taxonomy" id="66370"/>
    <lineage>
        <taxon>Bacteria</taxon>
        <taxon>Bacillati</taxon>
        <taxon>Actinomycetota</taxon>
        <taxon>Actinomycetes</taxon>
        <taxon>Kitasatosporales</taxon>
        <taxon>Streptomycetaceae</taxon>
        <taxon>Streptomyces</taxon>
        <taxon>Streptomyces aurantiacus group</taxon>
    </lineage>
</organism>
<dbReference type="AlphaFoldDB" id="A0A917RIA8"/>
<dbReference type="CDD" id="cd04301">
    <property type="entry name" value="NAT_SF"/>
    <property type="match status" value="1"/>
</dbReference>
<feature type="domain" description="N-acetyltransferase" evidence="2">
    <location>
        <begin position="1"/>
        <end position="141"/>
    </location>
</feature>
<keyword evidence="4" id="KW-1185">Reference proteome</keyword>
<protein>
    <recommendedName>
        <fullName evidence="2">N-acetyltransferase domain-containing protein</fullName>
    </recommendedName>
</protein>
<proteinExistence type="predicted"/>
<sequence length="141" mass="15335">MKVHAEDGYPVEGVDDPEAWLTPPELLAAWVAVRGERVVGHAALTRPSGEDAVALWLDKSQDSEAQLAVGARLFVAPEARHEGLGERLMKAANTYARERGLRVVLDVMAKDTAAIRLYECLGMQRIGTSTHAYGVKSRVVV</sequence>
<evidence type="ECO:0000313" key="3">
    <source>
        <dbReference type="EMBL" id="GGL09777.1"/>
    </source>
</evidence>
<dbReference type="SUPFAM" id="SSF55729">
    <property type="entry name" value="Acyl-CoA N-acyltransferases (Nat)"/>
    <property type="match status" value="1"/>
</dbReference>
<dbReference type="Pfam" id="PF00583">
    <property type="entry name" value="Acetyltransf_1"/>
    <property type="match status" value="1"/>
</dbReference>
<evidence type="ECO:0000259" key="2">
    <source>
        <dbReference type="PROSITE" id="PS51186"/>
    </source>
</evidence>
<dbReference type="EMBL" id="BMPQ01000038">
    <property type="protein sequence ID" value="GGL09777.1"/>
    <property type="molecule type" value="Genomic_DNA"/>
</dbReference>
<dbReference type="PANTHER" id="PTHR13947">
    <property type="entry name" value="GNAT FAMILY N-ACETYLTRANSFERASE"/>
    <property type="match status" value="1"/>
</dbReference>
<dbReference type="InterPro" id="IPR050769">
    <property type="entry name" value="NAT_camello-type"/>
</dbReference>
<gene>
    <name evidence="3" type="ORF">GCM10010094_83230</name>
</gene>
<accession>A0A917RIA8</accession>
<reference evidence="3" key="1">
    <citation type="journal article" date="2014" name="Int. J. Syst. Evol. Microbiol.">
        <title>Complete genome sequence of Corynebacterium casei LMG S-19264T (=DSM 44701T), isolated from a smear-ripened cheese.</title>
        <authorList>
            <consortium name="US DOE Joint Genome Institute (JGI-PGF)"/>
            <person name="Walter F."/>
            <person name="Albersmeier A."/>
            <person name="Kalinowski J."/>
            <person name="Ruckert C."/>
        </authorList>
    </citation>
    <scope>NUCLEOTIDE SEQUENCE</scope>
    <source>
        <strain evidence="3">JCM 3035</strain>
    </source>
</reference>
<dbReference type="PANTHER" id="PTHR13947:SF37">
    <property type="entry name" value="LD18367P"/>
    <property type="match status" value="1"/>
</dbReference>
<dbReference type="Proteomes" id="UP000637788">
    <property type="component" value="Unassembled WGS sequence"/>
</dbReference>
<evidence type="ECO:0000256" key="1">
    <source>
        <dbReference type="ARBA" id="ARBA00022679"/>
    </source>
</evidence>
<evidence type="ECO:0000313" key="4">
    <source>
        <dbReference type="Proteomes" id="UP000637788"/>
    </source>
</evidence>
<keyword evidence="1" id="KW-0808">Transferase</keyword>
<dbReference type="RefSeq" id="WP_246568715.1">
    <property type="nucleotide sequence ID" value="NZ_BMPQ01000038.1"/>
</dbReference>
<reference evidence="3" key="2">
    <citation type="submission" date="2020-09" db="EMBL/GenBank/DDBJ databases">
        <authorList>
            <person name="Sun Q."/>
            <person name="Ohkuma M."/>
        </authorList>
    </citation>
    <scope>NUCLEOTIDE SEQUENCE</scope>
    <source>
        <strain evidence="3">JCM 3035</strain>
    </source>
</reference>
<name>A0A917RIA8_9ACTN</name>
<comment type="caution">
    <text evidence="3">The sequence shown here is derived from an EMBL/GenBank/DDBJ whole genome shotgun (WGS) entry which is preliminary data.</text>
</comment>
<dbReference type="InterPro" id="IPR000182">
    <property type="entry name" value="GNAT_dom"/>
</dbReference>
<dbReference type="PROSITE" id="PS51186">
    <property type="entry name" value="GNAT"/>
    <property type="match status" value="1"/>
</dbReference>